<proteinExistence type="predicted"/>
<evidence type="ECO:0000313" key="3">
    <source>
        <dbReference type="Proteomes" id="UP000053477"/>
    </source>
</evidence>
<dbReference type="InParanoid" id="A0A0H2R1Q2"/>
<gene>
    <name evidence="2" type="ORF">SCHPADRAFT_911136</name>
</gene>
<accession>A0A0H2R1Q2</accession>
<feature type="compositionally biased region" description="Basic and acidic residues" evidence="1">
    <location>
        <begin position="35"/>
        <end position="64"/>
    </location>
</feature>
<dbReference type="EMBL" id="KQ086336">
    <property type="protein sequence ID" value="KLO05257.1"/>
    <property type="molecule type" value="Genomic_DNA"/>
</dbReference>
<feature type="region of interest" description="Disordered" evidence="1">
    <location>
        <begin position="1"/>
        <end position="83"/>
    </location>
</feature>
<sequence length="83" mass="8841">MNFTDNNTNAGAMGNNNMMGQQQQGQAAPGGGGDVLDKGVDFLERKAGHEQSHSTTEKISDGLRKGFAKATGRDVPIQDKTYQ</sequence>
<dbReference type="AlphaFoldDB" id="A0A0H2R1Q2"/>
<reference evidence="2 3" key="1">
    <citation type="submission" date="2015-04" db="EMBL/GenBank/DDBJ databases">
        <title>Complete genome sequence of Schizopora paradoxa KUC8140, a cosmopolitan wood degrader in East Asia.</title>
        <authorList>
            <consortium name="DOE Joint Genome Institute"/>
            <person name="Min B."/>
            <person name="Park H."/>
            <person name="Jang Y."/>
            <person name="Kim J.-J."/>
            <person name="Kim K.H."/>
            <person name="Pangilinan J."/>
            <person name="Lipzen A."/>
            <person name="Riley R."/>
            <person name="Grigoriev I.V."/>
            <person name="Spatafora J.W."/>
            <person name="Choi I.-G."/>
        </authorList>
    </citation>
    <scope>NUCLEOTIDE SEQUENCE [LARGE SCALE GENOMIC DNA]</scope>
    <source>
        <strain evidence="2 3">KUC8140</strain>
    </source>
</reference>
<feature type="compositionally biased region" description="Low complexity" evidence="1">
    <location>
        <begin position="9"/>
        <end position="27"/>
    </location>
</feature>
<organism evidence="2 3">
    <name type="scientific">Schizopora paradoxa</name>
    <dbReference type="NCBI Taxonomy" id="27342"/>
    <lineage>
        <taxon>Eukaryota</taxon>
        <taxon>Fungi</taxon>
        <taxon>Dikarya</taxon>
        <taxon>Basidiomycota</taxon>
        <taxon>Agaricomycotina</taxon>
        <taxon>Agaricomycetes</taxon>
        <taxon>Hymenochaetales</taxon>
        <taxon>Schizoporaceae</taxon>
        <taxon>Schizopora</taxon>
    </lineage>
</organism>
<name>A0A0H2R1Q2_9AGAM</name>
<dbReference type="Proteomes" id="UP000053477">
    <property type="component" value="Unassembled WGS sequence"/>
</dbReference>
<protein>
    <submittedName>
        <fullName evidence="2">Uncharacterized protein</fullName>
    </submittedName>
</protein>
<evidence type="ECO:0000256" key="1">
    <source>
        <dbReference type="SAM" id="MobiDB-lite"/>
    </source>
</evidence>
<dbReference type="OrthoDB" id="3050608at2759"/>
<evidence type="ECO:0000313" key="2">
    <source>
        <dbReference type="EMBL" id="KLO05257.1"/>
    </source>
</evidence>
<dbReference type="PANTHER" id="PTHR40462:SF1">
    <property type="entry name" value="EXPRESSED PROTEIN"/>
    <property type="match status" value="1"/>
</dbReference>
<keyword evidence="3" id="KW-1185">Reference proteome</keyword>
<dbReference type="PANTHER" id="PTHR40462">
    <property type="entry name" value="CHROMOSOME 1, WHOLE GENOME SHOTGUN SEQUENCE"/>
    <property type="match status" value="1"/>
</dbReference>